<protein>
    <recommendedName>
        <fullName evidence="6">Serine protease</fullName>
        <ecNumber evidence="6">3.4.21.-</ecNumber>
    </recommendedName>
</protein>
<dbReference type="PROSITE" id="PS50240">
    <property type="entry name" value="TRYPSIN_DOM"/>
    <property type="match status" value="1"/>
</dbReference>
<dbReference type="GO" id="GO:0006508">
    <property type="term" value="P:proteolysis"/>
    <property type="evidence" value="ECO:0007669"/>
    <property type="project" value="UniProtKB-KW"/>
</dbReference>
<dbReference type="SUPFAM" id="SSF50494">
    <property type="entry name" value="Trypsin-like serine proteases"/>
    <property type="match status" value="1"/>
</dbReference>
<accession>A0A4R2KKM1</accession>
<comment type="similarity">
    <text evidence="1 6">Belongs to the peptidase S1B family.</text>
</comment>
<proteinExistence type="inferred from homology"/>
<dbReference type="PROSITE" id="PS00134">
    <property type="entry name" value="TRYPSIN_HIS"/>
    <property type="match status" value="1"/>
</dbReference>
<evidence type="ECO:0000256" key="6">
    <source>
        <dbReference type="RuleBase" id="RU004296"/>
    </source>
</evidence>
<evidence type="ECO:0000259" key="8">
    <source>
        <dbReference type="PROSITE" id="PS50240"/>
    </source>
</evidence>
<evidence type="ECO:0000256" key="4">
    <source>
        <dbReference type="ARBA" id="ARBA00022801"/>
    </source>
</evidence>
<evidence type="ECO:0000256" key="3">
    <source>
        <dbReference type="ARBA" id="ARBA00022729"/>
    </source>
</evidence>
<feature type="domain" description="Peptidase S1" evidence="8">
    <location>
        <begin position="18"/>
        <end position="244"/>
    </location>
</feature>
<dbReference type="SMART" id="SM00020">
    <property type="entry name" value="Tryp_SPc"/>
    <property type="match status" value="1"/>
</dbReference>
<dbReference type="PANTHER" id="PTHR15462:SF8">
    <property type="entry name" value="SERINE PROTEASE"/>
    <property type="match status" value="1"/>
</dbReference>
<evidence type="ECO:0000256" key="2">
    <source>
        <dbReference type="ARBA" id="ARBA00022670"/>
    </source>
</evidence>
<dbReference type="PANTHER" id="PTHR15462">
    <property type="entry name" value="SERINE PROTEASE"/>
    <property type="match status" value="1"/>
</dbReference>
<comment type="caution">
    <text evidence="9">The sequence shown here is derived from an EMBL/GenBank/DDBJ whole genome shotgun (WGS) entry which is preliminary data.</text>
</comment>
<dbReference type="Gene3D" id="2.40.10.10">
    <property type="entry name" value="Trypsin-like serine proteases"/>
    <property type="match status" value="1"/>
</dbReference>
<dbReference type="Pfam" id="PF13365">
    <property type="entry name" value="Trypsin_2"/>
    <property type="match status" value="1"/>
</dbReference>
<evidence type="ECO:0000256" key="7">
    <source>
        <dbReference type="SAM" id="MobiDB-lite"/>
    </source>
</evidence>
<keyword evidence="3" id="KW-0732">Signal</keyword>
<keyword evidence="2 6" id="KW-0645">Protease</keyword>
<dbReference type="InterPro" id="IPR009003">
    <property type="entry name" value="Peptidase_S1_PA"/>
</dbReference>
<dbReference type="InterPro" id="IPR008256">
    <property type="entry name" value="Peptidase_S1B"/>
</dbReference>
<sequence length="276" mass="28908">MRWPLHLFPALAGVFLTLFAGLAVAEDMPLRSLATGDAAKGWEAVGRLDLGGVGFCTGALIAPNLVLTAAHCLFDKFSGDPVGIAALEFRAGWRNGRAEAYRRVRRGIVHPDYRHGADGDMARVAKDLALLELDRAIRLPGIAPLATAGKPRKGDEVGVVSYAQGREEAPSLQEVCHVLAGRPGILMLSCEVDFGASGAPVFRLEDGVPQIVSVVSAKAEISRRKVALGTTLDASLDLLRSRLAAGEGVMGGTAPPLHRFGQGSARSGGGAKFLSP</sequence>
<keyword evidence="10" id="KW-1185">Reference proteome</keyword>
<dbReference type="InterPro" id="IPR018114">
    <property type="entry name" value="TRYPSIN_HIS"/>
</dbReference>
<dbReference type="EC" id="3.4.21.-" evidence="6"/>
<name>A0A4R2KKM1_9RHOB</name>
<reference evidence="9 10" key="1">
    <citation type="submission" date="2019-03" db="EMBL/GenBank/DDBJ databases">
        <title>Genomic Encyclopedia of Type Strains, Phase IV (KMG-IV): sequencing the most valuable type-strain genomes for metagenomic binning, comparative biology and taxonomic classification.</title>
        <authorList>
            <person name="Goeker M."/>
        </authorList>
    </citation>
    <scope>NUCLEOTIDE SEQUENCE [LARGE SCALE GENOMIC DNA]</scope>
    <source>
        <strain evidence="9 10">DSM 4868</strain>
    </source>
</reference>
<evidence type="ECO:0000313" key="9">
    <source>
        <dbReference type="EMBL" id="TCO74213.1"/>
    </source>
</evidence>
<dbReference type="RefSeq" id="WP_207901917.1">
    <property type="nucleotide sequence ID" value="NZ_SLWW01000001.1"/>
</dbReference>
<dbReference type="InterPro" id="IPR050966">
    <property type="entry name" value="Glutamyl_endopeptidase"/>
</dbReference>
<evidence type="ECO:0000256" key="5">
    <source>
        <dbReference type="ARBA" id="ARBA00022825"/>
    </source>
</evidence>
<evidence type="ECO:0000313" key="10">
    <source>
        <dbReference type="Proteomes" id="UP000295142"/>
    </source>
</evidence>
<feature type="compositionally biased region" description="Gly residues" evidence="7">
    <location>
        <begin position="266"/>
        <end position="276"/>
    </location>
</feature>
<feature type="region of interest" description="Disordered" evidence="7">
    <location>
        <begin position="254"/>
        <end position="276"/>
    </location>
</feature>
<dbReference type="Proteomes" id="UP000295142">
    <property type="component" value="Unassembled WGS sequence"/>
</dbReference>
<dbReference type="PRINTS" id="PR00839">
    <property type="entry name" value="V8PROTEASE"/>
</dbReference>
<dbReference type="EMBL" id="SLWW01000001">
    <property type="protein sequence ID" value="TCO74213.1"/>
    <property type="molecule type" value="Genomic_DNA"/>
</dbReference>
<dbReference type="GO" id="GO:0004252">
    <property type="term" value="F:serine-type endopeptidase activity"/>
    <property type="evidence" value="ECO:0007669"/>
    <property type="project" value="InterPro"/>
</dbReference>
<organism evidence="9 10">
    <name type="scientific">Rhodovulum euryhalinum</name>
    <dbReference type="NCBI Taxonomy" id="35805"/>
    <lineage>
        <taxon>Bacteria</taxon>
        <taxon>Pseudomonadati</taxon>
        <taxon>Pseudomonadota</taxon>
        <taxon>Alphaproteobacteria</taxon>
        <taxon>Rhodobacterales</taxon>
        <taxon>Paracoccaceae</taxon>
        <taxon>Rhodovulum</taxon>
    </lineage>
</organism>
<keyword evidence="5 6" id="KW-0720">Serine protease</keyword>
<gene>
    <name evidence="9" type="ORF">EV655_101374</name>
</gene>
<dbReference type="InterPro" id="IPR001254">
    <property type="entry name" value="Trypsin_dom"/>
</dbReference>
<dbReference type="AlphaFoldDB" id="A0A4R2KKM1"/>
<dbReference type="InterPro" id="IPR043504">
    <property type="entry name" value="Peptidase_S1_PA_chymotrypsin"/>
</dbReference>
<evidence type="ECO:0000256" key="1">
    <source>
        <dbReference type="ARBA" id="ARBA00008764"/>
    </source>
</evidence>
<keyword evidence="4 6" id="KW-0378">Hydrolase</keyword>